<keyword evidence="2 6" id="KW-0285">Flavoprotein</keyword>
<dbReference type="UniPathway" id="UPA00136">
    <property type="reaction ID" value="UER00202"/>
</dbReference>
<dbReference type="InterPro" id="IPR015422">
    <property type="entry name" value="PyrdxlP-dep_Trfase_small"/>
</dbReference>
<dbReference type="GO" id="GO:0016846">
    <property type="term" value="F:carbon-sulfur lyase activity"/>
    <property type="evidence" value="ECO:0007669"/>
    <property type="project" value="TreeGrafter"/>
</dbReference>
<keyword evidence="4" id="KW-0663">Pyridoxal phosphate</keyword>
<proteinExistence type="inferred from homology"/>
<comment type="cofactor">
    <cofactor evidence="6">
        <name>FAD</name>
        <dbReference type="ChEBI" id="CHEBI:57692"/>
    </cofactor>
</comment>
<evidence type="ECO:0000256" key="3">
    <source>
        <dbReference type="ARBA" id="ARBA00022827"/>
    </source>
</evidence>
<dbReference type="PANTHER" id="PTHR11808">
    <property type="entry name" value="TRANS-SULFURATION ENZYME FAMILY MEMBER"/>
    <property type="match status" value="1"/>
</dbReference>
<dbReference type="InterPro" id="IPR015421">
    <property type="entry name" value="PyrdxlP-dep_Trfase_major"/>
</dbReference>
<dbReference type="InterPro" id="IPR036188">
    <property type="entry name" value="FAD/NAD-bd_sf"/>
</dbReference>
<keyword evidence="6" id="KW-0503">Monooxygenase</keyword>
<dbReference type="GO" id="GO:0019346">
    <property type="term" value="P:transsulfuration"/>
    <property type="evidence" value="ECO:0007669"/>
    <property type="project" value="InterPro"/>
</dbReference>
<dbReference type="AlphaFoldDB" id="A0A2A2LZ60"/>
<dbReference type="Proteomes" id="UP000218231">
    <property type="component" value="Unassembled WGS sequence"/>
</dbReference>
<dbReference type="EC" id="1.-.-.-" evidence="6"/>
<keyword evidence="5 6" id="KW-0560">Oxidoreductase</keyword>
<dbReference type="GO" id="GO:0050661">
    <property type="term" value="F:NADP binding"/>
    <property type="evidence" value="ECO:0007669"/>
    <property type="project" value="InterPro"/>
</dbReference>
<evidence type="ECO:0000256" key="2">
    <source>
        <dbReference type="ARBA" id="ARBA00022630"/>
    </source>
</evidence>
<dbReference type="Gene3D" id="3.50.50.60">
    <property type="entry name" value="FAD/NAD(P)-binding domain"/>
    <property type="match status" value="2"/>
</dbReference>
<evidence type="ECO:0000313" key="7">
    <source>
        <dbReference type="EMBL" id="PAV91267.1"/>
    </source>
</evidence>
<dbReference type="Gene3D" id="3.90.1150.10">
    <property type="entry name" value="Aspartate Aminotransferase, domain 1"/>
    <property type="match status" value="1"/>
</dbReference>
<dbReference type="PANTHER" id="PTHR11808:SF80">
    <property type="entry name" value="CYSTATHIONINE GAMMA-LYASE"/>
    <property type="match status" value="1"/>
</dbReference>
<evidence type="ECO:0000256" key="5">
    <source>
        <dbReference type="ARBA" id="ARBA00023002"/>
    </source>
</evidence>
<keyword evidence="8" id="KW-1185">Reference proteome</keyword>
<reference evidence="7 8" key="1">
    <citation type="journal article" date="2017" name="Curr. Biol.">
        <title>Genome architecture and evolution of a unichromosomal asexual nematode.</title>
        <authorList>
            <person name="Fradin H."/>
            <person name="Zegar C."/>
            <person name="Gutwein M."/>
            <person name="Lucas J."/>
            <person name="Kovtun M."/>
            <person name="Corcoran D."/>
            <person name="Baugh L.R."/>
            <person name="Kiontke K."/>
            <person name="Gunsalus K."/>
            <person name="Fitch D.H."/>
            <person name="Piano F."/>
        </authorList>
    </citation>
    <scope>NUCLEOTIDE SEQUENCE [LARGE SCALE GENOMIC DNA]</scope>
    <source>
        <strain evidence="7">PF1309</strain>
    </source>
</reference>
<dbReference type="Gene3D" id="3.40.640.10">
    <property type="entry name" value="Type I PLP-dependent aspartate aminotransferase-like (Major domain)"/>
    <property type="match status" value="1"/>
</dbReference>
<dbReference type="InterPro" id="IPR015424">
    <property type="entry name" value="PyrdxlP-dep_Trfase"/>
</dbReference>
<dbReference type="SUPFAM" id="SSF53383">
    <property type="entry name" value="PLP-dependent transferases"/>
    <property type="match status" value="1"/>
</dbReference>
<dbReference type="InterPro" id="IPR000277">
    <property type="entry name" value="Cys/Met-Metab_PyrdxlP-dep_enz"/>
</dbReference>
<evidence type="ECO:0000256" key="6">
    <source>
        <dbReference type="RuleBase" id="RU361177"/>
    </source>
</evidence>
<dbReference type="GO" id="GO:0050660">
    <property type="term" value="F:flavin adenine dinucleotide binding"/>
    <property type="evidence" value="ECO:0007669"/>
    <property type="project" value="InterPro"/>
</dbReference>
<evidence type="ECO:0000313" key="8">
    <source>
        <dbReference type="Proteomes" id="UP000218231"/>
    </source>
</evidence>
<dbReference type="Pfam" id="PF00743">
    <property type="entry name" value="FMO-like"/>
    <property type="match status" value="2"/>
</dbReference>
<dbReference type="Pfam" id="PF01053">
    <property type="entry name" value="Cys_Met_Meta_PP"/>
    <property type="match status" value="2"/>
</dbReference>
<evidence type="ECO:0000256" key="4">
    <source>
        <dbReference type="ARBA" id="ARBA00022898"/>
    </source>
</evidence>
<dbReference type="OrthoDB" id="3512640at2759"/>
<keyword evidence="3 6" id="KW-0274">FAD</keyword>
<dbReference type="GO" id="GO:0004499">
    <property type="term" value="F:N,N-dimethylaniline monooxygenase activity"/>
    <property type="evidence" value="ECO:0007669"/>
    <property type="project" value="InterPro"/>
</dbReference>
<dbReference type="EMBL" id="LIAE01006329">
    <property type="protein sequence ID" value="PAV91267.1"/>
    <property type="molecule type" value="Genomic_DNA"/>
</dbReference>
<protein>
    <recommendedName>
        <fullName evidence="6">Flavin-containing monooxygenase</fullName>
        <ecNumber evidence="6">1.-.-.-</ecNumber>
    </recommendedName>
</protein>
<evidence type="ECO:0000256" key="1">
    <source>
        <dbReference type="ARBA" id="ARBA00001933"/>
    </source>
</evidence>
<dbReference type="GO" id="GO:0005737">
    <property type="term" value="C:cytoplasm"/>
    <property type="evidence" value="ECO:0007669"/>
    <property type="project" value="TreeGrafter"/>
</dbReference>
<comment type="cofactor">
    <cofactor evidence="1">
        <name>pyridoxal 5'-phosphate</name>
        <dbReference type="ChEBI" id="CHEBI:597326"/>
    </cofactor>
</comment>
<comment type="similarity">
    <text evidence="6">Belongs to the FMO family.</text>
</comment>
<name>A0A2A2LZ60_9BILA</name>
<dbReference type="STRING" id="2018661.A0A2A2LZ60"/>
<accession>A0A2A2LZ60</accession>
<comment type="caution">
    <text evidence="7">The sequence shown here is derived from an EMBL/GenBank/DDBJ whole genome shotgun (WGS) entry which is preliminary data.</text>
</comment>
<dbReference type="GO" id="GO:0019344">
    <property type="term" value="P:cysteine biosynthetic process"/>
    <property type="evidence" value="ECO:0007669"/>
    <property type="project" value="UniProtKB-UniPathway"/>
</dbReference>
<gene>
    <name evidence="7" type="ORF">WR25_09204</name>
</gene>
<organism evidence="7 8">
    <name type="scientific">Diploscapter pachys</name>
    <dbReference type="NCBI Taxonomy" id="2018661"/>
    <lineage>
        <taxon>Eukaryota</taxon>
        <taxon>Metazoa</taxon>
        <taxon>Ecdysozoa</taxon>
        <taxon>Nematoda</taxon>
        <taxon>Chromadorea</taxon>
        <taxon>Rhabditida</taxon>
        <taxon>Rhabditina</taxon>
        <taxon>Rhabditomorpha</taxon>
        <taxon>Rhabditoidea</taxon>
        <taxon>Rhabditidae</taxon>
        <taxon>Diploscapter</taxon>
    </lineage>
</organism>
<dbReference type="GO" id="GO:0030170">
    <property type="term" value="F:pyridoxal phosphate binding"/>
    <property type="evidence" value="ECO:0007669"/>
    <property type="project" value="InterPro"/>
</dbReference>
<dbReference type="SUPFAM" id="SSF51905">
    <property type="entry name" value="FAD/NAD(P)-binding domain"/>
    <property type="match status" value="2"/>
</dbReference>
<sequence>MMFENFPYPDDKPSFLDSQDVLDYLKKYAEGLPIKYNHTVKQVIVDELGIVSSFLYDIVFVCNGHYFDPYIPLDYSRFKGVTLHSHDYRRASDYRGQNVLIIGAGPSGIDIALQLADQNVQVTLMSRNAKYKDIPSNITQIAEQITEIVEDGAITKSGMRIGSIDTIIFGTGYNIKFPFLSSNIVDIKVNNQMISPLYEHVVHIRYPTSLYFIGICHLAITFPLFEIQVRMSLSFALQKKALPPQHELESFEMKWWIFAFPHGKNAGYDKLGDDFAKLHVDTRLQVSHAKPLESVDPVVVPIYQTTTYRFRTVGQWAEPNHRCGNPTTENVEVIINELEQGQGTLLYSSGLAAGTAVFMEFLEAGAHLICLIPVYSSTFSFLMDTMKKFGVEITFIDVDAEADNCTVAVEKAMKPNTKLVFCEMVGNPTMSVPDILETMAVAHKHKDNVISNCVMRSLFIVSQACHNPTQGYERGKEESAATKALYLIDTTFASPYLVQPIKFEADLVKSVTYPGLESHPGHKYTKQLMKKFSGMVAFNVGTVENAAKVVQSIRVIEHAISLGGTESLMEHPLSMSHGKQLISKGWPGTIHEGMIRFSVGIENVEDLIADLD</sequence>
<dbReference type="InterPro" id="IPR020946">
    <property type="entry name" value="Flavin_mOase-like"/>
</dbReference>